<dbReference type="RefSeq" id="WP_074083576.1">
    <property type="nucleotide sequence ID" value="NZ_LVWI01000001.1"/>
</dbReference>
<feature type="domain" description="Mannosyl-glycoprotein endo-beta-N-acetylglucosamidase-like" evidence="2">
    <location>
        <begin position="3"/>
        <end position="152"/>
    </location>
</feature>
<protein>
    <recommendedName>
        <fullName evidence="2">Mannosyl-glycoprotein endo-beta-N-acetylglucosamidase-like domain-containing protein</fullName>
    </recommendedName>
</protein>
<dbReference type="InterPro" id="IPR051056">
    <property type="entry name" value="Glycosyl_Hydrolase_73"/>
</dbReference>
<organism evidence="3 4">
    <name type="scientific">Paenibacillus helianthi</name>
    <dbReference type="NCBI Taxonomy" id="1349432"/>
    <lineage>
        <taxon>Bacteria</taxon>
        <taxon>Bacillati</taxon>
        <taxon>Bacillota</taxon>
        <taxon>Bacilli</taxon>
        <taxon>Bacillales</taxon>
        <taxon>Paenibacillaceae</taxon>
        <taxon>Paenibacillus</taxon>
    </lineage>
</organism>
<dbReference type="Proteomes" id="UP000186058">
    <property type="component" value="Unassembled WGS sequence"/>
</dbReference>
<evidence type="ECO:0000259" key="2">
    <source>
        <dbReference type="SMART" id="SM00047"/>
    </source>
</evidence>
<dbReference type="Gene3D" id="1.10.530.10">
    <property type="match status" value="1"/>
</dbReference>
<name>A0ABX3EWL1_9BACL</name>
<dbReference type="InterPro" id="IPR002901">
    <property type="entry name" value="MGlyc_endo_b_GlcNAc-like_dom"/>
</dbReference>
<evidence type="ECO:0000313" key="3">
    <source>
        <dbReference type="EMBL" id="OKP91761.1"/>
    </source>
</evidence>
<dbReference type="Gene3D" id="4.10.80.30">
    <property type="entry name" value="DNA polymerase, domain 6"/>
    <property type="match status" value="1"/>
</dbReference>
<accession>A0ABX3EWL1</accession>
<dbReference type="SMART" id="SM00047">
    <property type="entry name" value="LYZ2"/>
    <property type="match status" value="1"/>
</dbReference>
<gene>
    <name evidence="3" type="ORF">A3844_01160</name>
</gene>
<dbReference type="Pfam" id="PF01832">
    <property type="entry name" value="Glucosaminidase"/>
    <property type="match status" value="1"/>
</dbReference>
<reference evidence="3 4" key="1">
    <citation type="submission" date="2016-03" db="EMBL/GenBank/DDBJ databases">
        <authorList>
            <person name="Sant'Anna F.H."/>
            <person name="Ambrosini A."/>
            <person name="Souza R."/>
            <person name="Bach E."/>
            <person name="Fernandes G."/>
            <person name="Balsanelli E."/>
            <person name="Baura V.A."/>
            <person name="Souza E.M."/>
            <person name="Passaglia L."/>
        </authorList>
    </citation>
    <scope>NUCLEOTIDE SEQUENCE [LARGE SCALE GENOMIC DNA]</scope>
    <source>
        <strain evidence="3 4">P26E</strain>
    </source>
</reference>
<dbReference type="EMBL" id="LVWI01000001">
    <property type="protein sequence ID" value="OKP91761.1"/>
    <property type="molecule type" value="Genomic_DNA"/>
</dbReference>
<proteinExistence type="predicted"/>
<dbReference type="PANTHER" id="PTHR33308:SF9">
    <property type="entry name" value="PEPTIDOGLYCAN HYDROLASE FLGJ"/>
    <property type="match status" value="1"/>
</dbReference>
<sequence>MTEKEFIAAIAPFAIADMRRSHIAASLTIAQAALESGWGSSGLTVRANNLFGIKGRGPAGSITIQTTEYQNGKAVQVSAAFRAYNNWGESVADHSALIRDGVSWNRNLYSKVIGVGGADAAKEIAAAGYATDPGYASKLIQIMNANNLFQYDEMEDDEMSAEDRQKLATLEVQLQELQQLVNGLGTSRDMLQTGVQEQGQTLKDVIERLAAIEGRSTMNVPEWAQLAVSAAAAAGLLDTPSQGSYDFYRTLTVLYRAGLLTAKKEG</sequence>
<keyword evidence="1" id="KW-0378">Hydrolase</keyword>
<comment type="caution">
    <text evidence="3">The sequence shown here is derived from an EMBL/GenBank/DDBJ whole genome shotgun (WGS) entry which is preliminary data.</text>
</comment>
<evidence type="ECO:0000256" key="1">
    <source>
        <dbReference type="ARBA" id="ARBA00022801"/>
    </source>
</evidence>
<keyword evidence="4" id="KW-1185">Reference proteome</keyword>
<dbReference type="PANTHER" id="PTHR33308">
    <property type="entry name" value="PEPTIDOGLYCAN HYDROLASE FLGJ"/>
    <property type="match status" value="1"/>
</dbReference>
<evidence type="ECO:0000313" key="4">
    <source>
        <dbReference type="Proteomes" id="UP000186058"/>
    </source>
</evidence>